<keyword evidence="8" id="KW-1185">Reference proteome</keyword>
<evidence type="ECO:0000256" key="4">
    <source>
        <dbReference type="ARBA" id="ARBA00022989"/>
    </source>
</evidence>
<proteinExistence type="predicted"/>
<keyword evidence="4 6" id="KW-1133">Transmembrane helix</keyword>
<dbReference type="WBParaSite" id="HNAJ_0000328101-mRNA-1">
    <property type="protein sequence ID" value="HNAJ_0000328101-mRNA-1"/>
    <property type="gene ID" value="HNAJ_0000328101"/>
</dbReference>
<dbReference type="OrthoDB" id="310030at2759"/>
<dbReference type="PANTHER" id="PTHR43243">
    <property type="entry name" value="INNER MEMBRANE TRANSPORTER YGJI-RELATED"/>
    <property type="match status" value="1"/>
</dbReference>
<feature type="transmembrane region" description="Helical" evidence="6">
    <location>
        <begin position="89"/>
        <end position="109"/>
    </location>
</feature>
<evidence type="ECO:0000313" key="8">
    <source>
        <dbReference type="Proteomes" id="UP000278807"/>
    </source>
</evidence>
<feature type="transmembrane region" description="Helical" evidence="6">
    <location>
        <begin position="59"/>
        <end position="82"/>
    </location>
</feature>
<protein>
    <submittedName>
        <fullName evidence="9">AA_permease domain-containing protein</fullName>
    </submittedName>
</protein>
<evidence type="ECO:0000256" key="5">
    <source>
        <dbReference type="ARBA" id="ARBA00023136"/>
    </source>
</evidence>
<comment type="subcellular location">
    <subcellularLocation>
        <location evidence="1">Membrane</location>
        <topology evidence="1">Multi-pass membrane protein</topology>
    </subcellularLocation>
</comment>
<evidence type="ECO:0000256" key="3">
    <source>
        <dbReference type="ARBA" id="ARBA00022692"/>
    </source>
</evidence>
<accession>A0A0R3T893</accession>
<gene>
    <name evidence="7" type="ORF">HNAJ_LOCUS3282</name>
</gene>
<dbReference type="EMBL" id="UZAE01001865">
    <property type="protein sequence ID" value="VDN99141.1"/>
    <property type="molecule type" value="Genomic_DNA"/>
</dbReference>
<dbReference type="InterPro" id="IPR002293">
    <property type="entry name" value="AA/rel_permease1"/>
</dbReference>
<dbReference type="PANTHER" id="PTHR43243:SF4">
    <property type="entry name" value="CATIONIC AMINO ACID TRANSPORTER 4"/>
    <property type="match status" value="1"/>
</dbReference>
<evidence type="ECO:0000256" key="1">
    <source>
        <dbReference type="ARBA" id="ARBA00004141"/>
    </source>
</evidence>
<organism evidence="9">
    <name type="scientific">Rodentolepis nana</name>
    <name type="common">Dwarf tapeworm</name>
    <name type="synonym">Hymenolepis nana</name>
    <dbReference type="NCBI Taxonomy" id="102285"/>
    <lineage>
        <taxon>Eukaryota</taxon>
        <taxon>Metazoa</taxon>
        <taxon>Spiralia</taxon>
        <taxon>Lophotrochozoa</taxon>
        <taxon>Platyhelminthes</taxon>
        <taxon>Cestoda</taxon>
        <taxon>Eucestoda</taxon>
        <taxon>Cyclophyllidea</taxon>
        <taxon>Hymenolepididae</taxon>
        <taxon>Rodentolepis</taxon>
    </lineage>
</organism>
<evidence type="ECO:0000313" key="7">
    <source>
        <dbReference type="EMBL" id="VDN99141.1"/>
    </source>
</evidence>
<dbReference type="STRING" id="102285.A0A0R3T893"/>
<evidence type="ECO:0000256" key="6">
    <source>
        <dbReference type="SAM" id="Phobius"/>
    </source>
</evidence>
<keyword evidence="5 6" id="KW-0472">Membrane</keyword>
<evidence type="ECO:0000256" key="2">
    <source>
        <dbReference type="ARBA" id="ARBA00022448"/>
    </source>
</evidence>
<reference evidence="9" key="1">
    <citation type="submission" date="2017-02" db="UniProtKB">
        <authorList>
            <consortium name="WormBaseParasite"/>
        </authorList>
    </citation>
    <scope>IDENTIFICATION</scope>
</reference>
<evidence type="ECO:0000313" key="9">
    <source>
        <dbReference type="WBParaSite" id="HNAJ_0000328101-mRNA-1"/>
    </source>
</evidence>
<feature type="transmembrane region" description="Helical" evidence="6">
    <location>
        <begin position="121"/>
        <end position="145"/>
    </location>
</feature>
<dbReference type="GO" id="GO:0016020">
    <property type="term" value="C:membrane"/>
    <property type="evidence" value="ECO:0007669"/>
    <property type="project" value="UniProtKB-SubCell"/>
</dbReference>
<dbReference type="GO" id="GO:0015171">
    <property type="term" value="F:amino acid transmembrane transporter activity"/>
    <property type="evidence" value="ECO:0007669"/>
    <property type="project" value="TreeGrafter"/>
</dbReference>
<dbReference type="Gene3D" id="1.20.1740.10">
    <property type="entry name" value="Amino acid/polyamine transporter I"/>
    <property type="match status" value="1"/>
</dbReference>
<sequence length="176" mass="19399">MSNNETLNMDSVVRKRRNGCCVNYCEELNRKVFQKKPISIDLGQLLRTQLNRCLRTVDLVGYGIASMIGGTIFVLTGTIARYKSGPATFLSYILAGMIATLNAVTYAELSCRFPKAGSTYTYVYVLLGELPGFLAGWSILLEYILSMATVARGWSSSLNALTGEAISKWTERTVGR</sequence>
<keyword evidence="3 6" id="KW-0812">Transmembrane</keyword>
<reference evidence="7 8" key="2">
    <citation type="submission" date="2018-11" db="EMBL/GenBank/DDBJ databases">
        <authorList>
            <consortium name="Pathogen Informatics"/>
        </authorList>
    </citation>
    <scope>NUCLEOTIDE SEQUENCE [LARGE SCALE GENOMIC DNA]</scope>
</reference>
<keyword evidence="2" id="KW-0813">Transport</keyword>
<dbReference type="AlphaFoldDB" id="A0A0R3T893"/>
<dbReference type="Proteomes" id="UP000278807">
    <property type="component" value="Unassembled WGS sequence"/>
</dbReference>
<dbReference type="Pfam" id="PF13520">
    <property type="entry name" value="AA_permease_2"/>
    <property type="match status" value="1"/>
</dbReference>
<name>A0A0R3T893_RODNA</name>